<accession>A0A512N2A4</accession>
<keyword evidence="11" id="KW-1185">Reference proteome</keyword>
<dbReference type="PANTHER" id="PTHR37424:SF1">
    <property type="entry name" value="BACTERIOFERRITIN-ASSOCIATED FERREDOXIN"/>
    <property type="match status" value="1"/>
</dbReference>
<sequence length="67" mass="7252">MFICICQAIREREIDAAVRAGARRPADVFRACGKAPQCGSCACDMRERISQTIARDQAVAPNLLAAD</sequence>
<dbReference type="EMBL" id="BKAJ01000004">
    <property type="protein sequence ID" value="GEP53112.1"/>
    <property type="molecule type" value="Genomic_DNA"/>
</dbReference>
<evidence type="ECO:0000313" key="11">
    <source>
        <dbReference type="Proteomes" id="UP000321058"/>
    </source>
</evidence>
<dbReference type="RefSeq" id="WP_147145399.1">
    <property type="nucleotide sequence ID" value="NZ_BKAJ01000004.1"/>
</dbReference>
<evidence type="ECO:0000256" key="2">
    <source>
        <dbReference type="ARBA" id="ARBA00022714"/>
    </source>
</evidence>
<feature type="domain" description="BFD-like [2Fe-2S]-binding" evidence="9">
    <location>
        <begin position="3"/>
        <end position="47"/>
    </location>
</feature>
<keyword evidence="6" id="KW-0411">Iron-sulfur</keyword>
<keyword evidence="1" id="KW-0813">Transport</keyword>
<proteinExistence type="inferred from homology"/>
<dbReference type="Proteomes" id="UP000321058">
    <property type="component" value="Unassembled WGS sequence"/>
</dbReference>
<organism evidence="10 11">
    <name type="scientific">Reyranella soli</name>
    <dbReference type="NCBI Taxonomy" id="1230389"/>
    <lineage>
        <taxon>Bacteria</taxon>
        <taxon>Pseudomonadati</taxon>
        <taxon>Pseudomonadota</taxon>
        <taxon>Alphaproteobacteria</taxon>
        <taxon>Hyphomicrobiales</taxon>
        <taxon>Reyranellaceae</taxon>
        <taxon>Reyranella</taxon>
    </lineage>
</organism>
<evidence type="ECO:0000256" key="1">
    <source>
        <dbReference type="ARBA" id="ARBA00022448"/>
    </source>
</evidence>
<dbReference type="GO" id="GO:0046872">
    <property type="term" value="F:metal ion binding"/>
    <property type="evidence" value="ECO:0007669"/>
    <property type="project" value="UniProtKB-KW"/>
</dbReference>
<keyword evidence="2" id="KW-0001">2Fe-2S</keyword>
<evidence type="ECO:0000256" key="5">
    <source>
        <dbReference type="ARBA" id="ARBA00023004"/>
    </source>
</evidence>
<evidence type="ECO:0000313" key="10">
    <source>
        <dbReference type="EMBL" id="GEP53112.1"/>
    </source>
</evidence>
<dbReference type="GO" id="GO:0051537">
    <property type="term" value="F:2 iron, 2 sulfur cluster binding"/>
    <property type="evidence" value="ECO:0007669"/>
    <property type="project" value="UniProtKB-KW"/>
</dbReference>
<keyword evidence="5" id="KW-0408">Iron</keyword>
<dbReference type="AlphaFoldDB" id="A0A512N2A4"/>
<evidence type="ECO:0000256" key="7">
    <source>
        <dbReference type="ARBA" id="ARBA00039386"/>
    </source>
</evidence>
<comment type="caution">
    <text evidence="10">The sequence shown here is derived from an EMBL/GenBank/DDBJ whole genome shotgun (WGS) entry which is preliminary data.</text>
</comment>
<dbReference type="InterPro" id="IPR007419">
    <property type="entry name" value="BFD-like_2Fe2S-bd_dom"/>
</dbReference>
<comment type="similarity">
    <text evidence="8">Belongs to the Bfd family.</text>
</comment>
<dbReference type="Pfam" id="PF04324">
    <property type="entry name" value="Fer2_BFD"/>
    <property type="match status" value="1"/>
</dbReference>
<gene>
    <name evidence="10" type="ORF">RSO01_02780</name>
</gene>
<dbReference type="Gene3D" id="1.10.10.1100">
    <property type="entry name" value="BFD-like [2Fe-2S]-binding domain"/>
    <property type="match status" value="1"/>
</dbReference>
<dbReference type="PANTHER" id="PTHR37424">
    <property type="entry name" value="BACTERIOFERRITIN-ASSOCIATED FERREDOXIN"/>
    <property type="match status" value="1"/>
</dbReference>
<name>A0A512N2A4_9HYPH</name>
<evidence type="ECO:0000259" key="9">
    <source>
        <dbReference type="Pfam" id="PF04324"/>
    </source>
</evidence>
<evidence type="ECO:0000256" key="3">
    <source>
        <dbReference type="ARBA" id="ARBA00022723"/>
    </source>
</evidence>
<dbReference type="InterPro" id="IPR041854">
    <property type="entry name" value="BFD-like_2Fe2S-bd_dom_sf"/>
</dbReference>
<reference evidence="10 11" key="1">
    <citation type="submission" date="2019-07" db="EMBL/GenBank/DDBJ databases">
        <title>Whole genome shotgun sequence of Reyranella soli NBRC 108950.</title>
        <authorList>
            <person name="Hosoyama A."/>
            <person name="Uohara A."/>
            <person name="Ohji S."/>
            <person name="Ichikawa N."/>
        </authorList>
    </citation>
    <scope>NUCLEOTIDE SEQUENCE [LARGE SCALE GENOMIC DNA]</scope>
    <source>
        <strain evidence="10 11">NBRC 108950</strain>
    </source>
</reference>
<evidence type="ECO:0000256" key="8">
    <source>
        <dbReference type="ARBA" id="ARBA00046332"/>
    </source>
</evidence>
<keyword evidence="3" id="KW-0479">Metal-binding</keyword>
<dbReference type="InterPro" id="IPR052371">
    <property type="entry name" value="BFD-associated_ferredoxin"/>
</dbReference>
<dbReference type="OrthoDB" id="7428628at2"/>
<evidence type="ECO:0000256" key="4">
    <source>
        <dbReference type="ARBA" id="ARBA00022982"/>
    </source>
</evidence>
<protein>
    <recommendedName>
        <fullName evidence="7">Bacterioferritin-associated ferredoxin</fullName>
    </recommendedName>
</protein>
<evidence type="ECO:0000256" key="6">
    <source>
        <dbReference type="ARBA" id="ARBA00023014"/>
    </source>
</evidence>
<keyword evidence="4" id="KW-0249">Electron transport</keyword>